<evidence type="ECO:0000259" key="2">
    <source>
        <dbReference type="Pfam" id="PF01757"/>
    </source>
</evidence>
<feature type="transmembrane region" description="Helical" evidence="1">
    <location>
        <begin position="140"/>
        <end position="159"/>
    </location>
</feature>
<feature type="domain" description="Acyltransferase 3" evidence="2">
    <location>
        <begin position="5"/>
        <end position="294"/>
    </location>
</feature>
<evidence type="ECO:0000256" key="1">
    <source>
        <dbReference type="SAM" id="Phobius"/>
    </source>
</evidence>
<keyword evidence="1" id="KW-0812">Transmembrane</keyword>
<dbReference type="PANTHER" id="PTHR37312:SF1">
    <property type="entry name" value="MEMBRANE-BOUND ACYLTRANSFERASE YKRP-RELATED"/>
    <property type="match status" value="1"/>
</dbReference>
<sequence>MNRKEYIDIMKGIGIISVVAGHTYIGITKQIIFLFHMPLFFFLGGYLFKTRTNQLQYIKDKSIHLLLPYISFLLLLYFPFYYPSASNSFHASSWFNYFAIPIVGGQALSTIVGVFWFVTCFFVTQQLFNVLTLKFSNLKLQIVLILFLIISYINSTFYIDFWLPWNINVVFAAIPFFYIGFLFKNSQLKIKSWLLITLSTLVFISSFFITTNTYDMKYAKYGIPFVTFFSSVIIILFIKLISSKIEKYKYISTPFTAIGKASMTIMYLHIPIKLLINYYLTTDKTFTFISAILISFSFHLLFLKFRISSALLLGSKKDYINIIRTK</sequence>
<dbReference type="PANTHER" id="PTHR37312">
    <property type="entry name" value="MEMBRANE-BOUND ACYLTRANSFERASE YKRP-RELATED"/>
    <property type="match status" value="1"/>
</dbReference>
<evidence type="ECO:0000313" key="3">
    <source>
        <dbReference type="EMBL" id="TXB63712.1"/>
    </source>
</evidence>
<dbReference type="AlphaFoldDB" id="A0A5C6RQQ0"/>
<feature type="transmembrane region" description="Helical" evidence="1">
    <location>
        <begin position="7"/>
        <end position="25"/>
    </location>
</feature>
<comment type="caution">
    <text evidence="3">The sequence shown here is derived from an EMBL/GenBank/DDBJ whole genome shotgun (WGS) entry which is preliminary data.</text>
</comment>
<dbReference type="InterPro" id="IPR052734">
    <property type="entry name" value="Nod_factor_acetyltransferase"/>
</dbReference>
<feature type="transmembrane region" description="Helical" evidence="1">
    <location>
        <begin position="261"/>
        <end position="280"/>
    </location>
</feature>
<feature type="transmembrane region" description="Helical" evidence="1">
    <location>
        <begin position="165"/>
        <end position="183"/>
    </location>
</feature>
<dbReference type="Proteomes" id="UP000321721">
    <property type="component" value="Unassembled WGS sequence"/>
</dbReference>
<reference evidence="3 4" key="1">
    <citation type="submission" date="2019-08" db="EMBL/GenBank/DDBJ databases">
        <title>Genome of Vicingus serpentipes NCIMB 15042.</title>
        <authorList>
            <person name="Bowman J.P."/>
        </authorList>
    </citation>
    <scope>NUCLEOTIDE SEQUENCE [LARGE SCALE GENOMIC DNA]</scope>
    <source>
        <strain evidence="3 4">NCIMB 15042</strain>
    </source>
</reference>
<dbReference type="RefSeq" id="WP_147102182.1">
    <property type="nucleotide sequence ID" value="NZ_VOOS01000007.1"/>
</dbReference>
<organism evidence="3 4">
    <name type="scientific">Vicingus serpentipes</name>
    <dbReference type="NCBI Taxonomy" id="1926625"/>
    <lineage>
        <taxon>Bacteria</taxon>
        <taxon>Pseudomonadati</taxon>
        <taxon>Bacteroidota</taxon>
        <taxon>Flavobacteriia</taxon>
        <taxon>Flavobacteriales</taxon>
        <taxon>Vicingaceae</taxon>
        <taxon>Vicingus</taxon>
    </lineage>
</organism>
<feature type="transmembrane region" description="Helical" evidence="1">
    <location>
        <begin position="94"/>
        <end position="119"/>
    </location>
</feature>
<keyword evidence="3" id="KW-0808">Transferase</keyword>
<proteinExistence type="predicted"/>
<keyword evidence="4" id="KW-1185">Reference proteome</keyword>
<feature type="transmembrane region" description="Helical" evidence="1">
    <location>
        <begin position="221"/>
        <end position="241"/>
    </location>
</feature>
<keyword evidence="3" id="KW-0012">Acyltransferase</keyword>
<dbReference type="OrthoDB" id="9809782at2"/>
<feature type="transmembrane region" description="Helical" evidence="1">
    <location>
        <begin position="62"/>
        <end position="82"/>
    </location>
</feature>
<feature type="transmembrane region" description="Helical" evidence="1">
    <location>
        <begin position="31"/>
        <end position="50"/>
    </location>
</feature>
<dbReference type="InterPro" id="IPR002656">
    <property type="entry name" value="Acyl_transf_3_dom"/>
</dbReference>
<dbReference type="GO" id="GO:0016747">
    <property type="term" value="F:acyltransferase activity, transferring groups other than amino-acyl groups"/>
    <property type="evidence" value="ECO:0007669"/>
    <property type="project" value="InterPro"/>
</dbReference>
<dbReference type="EMBL" id="VOOS01000007">
    <property type="protein sequence ID" value="TXB63712.1"/>
    <property type="molecule type" value="Genomic_DNA"/>
</dbReference>
<keyword evidence="1" id="KW-1133">Transmembrane helix</keyword>
<keyword evidence="1" id="KW-0472">Membrane</keyword>
<dbReference type="Pfam" id="PF01757">
    <property type="entry name" value="Acyl_transf_3"/>
    <property type="match status" value="1"/>
</dbReference>
<protein>
    <submittedName>
        <fullName evidence="3">Acyltransferase family protein</fullName>
    </submittedName>
</protein>
<feature type="transmembrane region" description="Helical" evidence="1">
    <location>
        <begin position="286"/>
        <end position="307"/>
    </location>
</feature>
<gene>
    <name evidence="3" type="ORF">FRY74_12640</name>
</gene>
<accession>A0A5C6RQQ0</accession>
<feature type="transmembrane region" description="Helical" evidence="1">
    <location>
        <begin position="190"/>
        <end position="209"/>
    </location>
</feature>
<name>A0A5C6RQQ0_9FLAO</name>
<evidence type="ECO:0000313" key="4">
    <source>
        <dbReference type="Proteomes" id="UP000321721"/>
    </source>
</evidence>